<dbReference type="Proteomes" id="UP000190541">
    <property type="component" value="Unassembled WGS sequence"/>
</dbReference>
<dbReference type="Gene3D" id="3.30.530.20">
    <property type="match status" value="1"/>
</dbReference>
<dbReference type="CDD" id="cd07812">
    <property type="entry name" value="SRPBCC"/>
    <property type="match status" value="1"/>
</dbReference>
<gene>
    <name evidence="1" type="ORF">SAMN05660226_01151</name>
</gene>
<sequence>MTIIQNQVSIDKPVAEVYAFLADCNNHEQLMPSSVYSWSSTQDEAQFTIQNMAKLALKVDSRQEKSEVVLVPSEKAPFDVSVRWSVKPQGDNSTVAKLVIEADLPVMMKMLAASPLQKLVDEQVTNLRKALQKAAIK</sequence>
<dbReference type="EMBL" id="FUYS01000002">
    <property type="protein sequence ID" value="SKB39599.1"/>
    <property type="molecule type" value="Genomic_DNA"/>
</dbReference>
<dbReference type="STRING" id="623280.SAMN05660226_01151"/>
<dbReference type="Pfam" id="PF10604">
    <property type="entry name" value="Polyketide_cyc2"/>
    <property type="match status" value="1"/>
</dbReference>
<protein>
    <submittedName>
        <fullName evidence="1">Polyketide cyclase / dehydrase and lipid transport</fullName>
    </submittedName>
</protein>
<proteinExistence type="predicted"/>
<evidence type="ECO:0000313" key="2">
    <source>
        <dbReference type="Proteomes" id="UP000190541"/>
    </source>
</evidence>
<dbReference type="OrthoDB" id="1011799at2"/>
<organism evidence="1 2">
    <name type="scientific">Parapedobacter luteus</name>
    <dbReference type="NCBI Taxonomy" id="623280"/>
    <lineage>
        <taxon>Bacteria</taxon>
        <taxon>Pseudomonadati</taxon>
        <taxon>Bacteroidota</taxon>
        <taxon>Sphingobacteriia</taxon>
        <taxon>Sphingobacteriales</taxon>
        <taxon>Sphingobacteriaceae</taxon>
        <taxon>Parapedobacter</taxon>
    </lineage>
</organism>
<dbReference type="RefSeq" id="WP_079715836.1">
    <property type="nucleotide sequence ID" value="NZ_FUYS01000002.1"/>
</dbReference>
<accession>A0A1T5AXQ2</accession>
<name>A0A1T5AXQ2_9SPHI</name>
<reference evidence="1 2" key="1">
    <citation type="submission" date="2017-02" db="EMBL/GenBank/DDBJ databases">
        <authorList>
            <person name="Peterson S.W."/>
        </authorList>
    </citation>
    <scope>NUCLEOTIDE SEQUENCE [LARGE SCALE GENOMIC DNA]</scope>
    <source>
        <strain evidence="1 2">DSM 22899</strain>
    </source>
</reference>
<dbReference type="InterPro" id="IPR023393">
    <property type="entry name" value="START-like_dom_sf"/>
</dbReference>
<dbReference type="AlphaFoldDB" id="A0A1T5AXQ2"/>
<keyword evidence="2" id="KW-1185">Reference proteome</keyword>
<dbReference type="InterPro" id="IPR019587">
    <property type="entry name" value="Polyketide_cyclase/dehydratase"/>
</dbReference>
<dbReference type="SUPFAM" id="SSF55961">
    <property type="entry name" value="Bet v1-like"/>
    <property type="match status" value="1"/>
</dbReference>
<evidence type="ECO:0000313" key="1">
    <source>
        <dbReference type="EMBL" id="SKB39599.1"/>
    </source>
</evidence>